<protein>
    <submittedName>
        <fullName evidence="1">Lacal_2735 family protein</fullName>
    </submittedName>
</protein>
<reference evidence="2" key="1">
    <citation type="journal article" date="2019" name="Int. J. Syst. Evol. Microbiol.">
        <title>The Global Catalogue of Microorganisms (GCM) 10K type strain sequencing project: providing services to taxonomists for standard genome sequencing and annotation.</title>
        <authorList>
            <consortium name="The Broad Institute Genomics Platform"/>
            <consortium name="The Broad Institute Genome Sequencing Center for Infectious Disease"/>
            <person name="Wu L."/>
            <person name="Ma J."/>
        </authorList>
    </citation>
    <scope>NUCLEOTIDE SEQUENCE [LARGE SCALE GENOMIC DNA]</scope>
    <source>
        <strain evidence="2">KCTC 42255</strain>
    </source>
</reference>
<gene>
    <name evidence="1" type="ORF">ACFSQ0_11965</name>
</gene>
<name>A0ABW5SGA2_9FLAO</name>
<evidence type="ECO:0000313" key="2">
    <source>
        <dbReference type="Proteomes" id="UP001597357"/>
    </source>
</evidence>
<dbReference type="EMBL" id="JBHULZ010000041">
    <property type="protein sequence ID" value="MFD2698710.1"/>
    <property type="molecule type" value="Genomic_DNA"/>
</dbReference>
<sequence>MFWKSKRSRIDRLKEKYQTLMKKAFLIAPKNKKKSDYLNRQARRIFQELKRAGWNSQYF</sequence>
<organism evidence="1 2">
    <name type="scientific">Mesonia sediminis</name>
    <dbReference type="NCBI Taxonomy" id="1703946"/>
    <lineage>
        <taxon>Bacteria</taxon>
        <taxon>Pseudomonadati</taxon>
        <taxon>Bacteroidota</taxon>
        <taxon>Flavobacteriia</taxon>
        <taxon>Flavobacteriales</taxon>
        <taxon>Flavobacteriaceae</taxon>
        <taxon>Mesonia</taxon>
    </lineage>
</organism>
<proteinExistence type="predicted"/>
<dbReference type="InterPro" id="IPR045493">
    <property type="entry name" value="DUF6435"/>
</dbReference>
<evidence type="ECO:0000313" key="1">
    <source>
        <dbReference type="EMBL" id="MFD2698710.1"/>
    </source>
</evidence>
<comment type="caution">
    <text evidence="1">The sequence shown here is derived from an EMBL/GenBank/DDBJ whole genome shotgun (WGS) entry which is preliminary data.</text>
</comment>
<keyword evidence="2" id="KW-1185">Reference proteome</keyword>
<accession>A0ABW5SGA2</accession>
<dbReference type="NCBIfam" id="NF033487">
    <property type="entry name" value="Lacal_2735_fam"/>
    <property type="match status" value="1"/>
</dbReference>
<dbReference type="RefSeq" id="WP_379048568.1">
    <property type="nucleotide sequence ID" value="NZ_JBHULZ010000041.1"/>
</dbReference>
<dbReference type="Proteomes" id="UP001597357">
    <property type="component" value="Unassembled WGS sequence"/>
</dbReference>